<reference evidence="1 2" key="1">
    <citation type="submission" date="2016-10" db="EMBL/GenBank/DDBJ databases">
        <authorList>
            <person name="de Groot N.N."/>
        </authorList>
    </citation>
    <scope>NUCLEOTIDE SEQUENCE [LARGE SCALE GENOMIC DNA]</scope>
    <source>
        <strain evidence="1 2">LMG 2247</strain>
    </source>
</reference>
<dbReference type="RefSeq" id="WP_090683612.1">
    <property type="nucleotide sequence ID" value="NZ_CADERL010000005.1"/>
</dbReference>
<dbReference type="CDD" id="cd02440">
    <property type="entry name" value="AdoMet_MTases"/>
    <property type="match status" value="1"/>
</dbReference>
<dbReference type="Pfam" id="PF05401">
    <property type="entry name" value="NodS"/>
    <property type="match status" value="1"/>
</dbReference>
<protein>
    <submittedName>
        <fullName evidence="1">Nodulation protein S (NodS)</fullName>
    </submittedName>
</protein>
<evidence type="ECO:0000313" key="2">
    <source>
        <dbReference type="Proteomes" id="UP000199706"/>
    </source>
</evidence>
<dbReference type="Gene3D" id="3.40.50.150">
    <property type="entry name" value="Vaccinia Virus protein VP39"/>
    <property type="match status" value="1"/>
</dbReference>
<dbReference type="AlphaFoldDB" id="A0A1G7UCH2"/>
<dbReference type="EMBL" id="FNCJ01000003">
    <property type="protein sequence ID" value="SDG45286.1"/>
    <property type="molecule type" value="Genomic_DNA"/>
</dbReference>
<dbReference type="GO" id="GO:0008757">
    <property type="term" value="F:S-adenosylmethionine-dependent methyltransferase activity"/>
    <property type="evidence" value="ECO:0007669"/>
    <property type="project" value="InterPro"/>
</dbReference>
<dbReference type="GO" id="GO:0009312">
    <property type="term" value="P:oligosaccharide biosynthetic process"/>
    <property type="evidence" value="ECO:0007669"/>
    <property type="project" value="InterPro"/>
</dbReference>
<sequence length="199" mass="22512">MISSNGYFESLYEACDDPWGFRNRWYERRKRLLTLALLPRERFRRAFEPGCANGELSAQLAARCDSLLVADLNETAVRLASERLSALPHVCVERRTIPYDWPDGAFDLIVISELAYYLREPELQQLADRIKTALTPDGTLLACHWRRPFEAAPQPAATVHAVLDTRCGLARLAHHEDADVLLDVWSADPRSVAQHEGLA</sequence>
<name>A0A1G7UCH2_9BURK</name>
<dbReference type="InterPro" id="IPR008715">
    <property type="entry name" value="SAM-MeTfrase_NodS-like"/>
</dbReference>
<dbReference type="Proteomes" id="UP000199706">
    <property type="component" value="Unassembled WGS sequence"/>
</dbReference>
<proteinExistence type="predicted"/>
<dbReference type="InterPro" id="IPR029063">
    <property type="entry name" value="SAM-dependent_MTases_sf"/>
</dbReference>
<gene>
    <name evidence="1" type="ORF">SAMN05216466_103406</name>
</gene>
<evidence type="ECO:0000313" key="1">
    <source>
        <dbReference type="EMBL" id="SDG45286.1"/>
    </source>
</evidence>
<dbReference type="SUPFAM" id="SSF53335">
    <property type="entry name" value="S-adenosyl-L-methionine-dependent methyltransferases"/>
    <property type="match status" value="1"/>
</dbReference>
<organism evidence="1 2">
    <name type="scientific">Paraburkholderia phenazinium</name>
    <dbReference type="NCBI Taxonomy" id="60549"/>
    <lineage>
        <taxon>Bacteria</taxon>
        <taxon>Pseudomonadati</taxon>
        <taxon>Pseudomonadota</taxon>
        <taxon>Betaproteobacteria</taxon>
        <taxon>Burkholderiales</taxon>
        <taxon>Burkholderiaceae</taxon>
        <taxon>Paraburkholderia</taxon>
    </lineage>
</organism>
<dbReference type="OrthoDB" id="116799at2"/>
<accession>A0A1G7UCH2</accession>